<gene>
    <name evidence="1" type="ORF">IQ247_02455</name>
</gene>
<dbReference type="EMBL" id="JADEWL010000005">
    <property type="protein sequence ID" value="MBE9211586.1"/>
    <property type="molecule type" value="Genomic_DNA"/>
</dbReference>
<protein>
    <submittedName>
        <fullName evidence="1">Uncharacterized protein</fullName>
    </submittedName>
</protein>
<accession>A0A8J7FC74</accession>
<comment type="caution">
    <text evidence="1">The sequence shown here is derived from an EMBL/GenBank/DDBJ whole genome shotgun (WGS) entry which is preliminary data.</text>
</comment>
<reference evidence="1" key="1">
    <citation type="submission" date="2020-10" db="EMBL/GenBank/DDBJ databases">
        <authorList>
            <person name="Castelo-Branco R."/>
            <person name="Eusebio N."/>
            <person name="Adriana R."/>
            <person name="Vieira A."/>
            <person name="Brugerolle De Fraissinette N."/>
            <person name="Rezende De Castro R."/>
            <person name="Schneider M.P."/>
            <person name="Vasconcelos V."/>
            <person name="Leao P.N."/>
        </authorList>
    </citation>
    <scope>NUCLEOTIDE SEQUENCE</scope>
    <source>
        <strain evidence="1">LEGE 06105</strain>
    </source>
</reference>
<dbReference type="AlphaFoldDB" id="A0A8J7FC74"/>
<dbReference type="Proteomes" id="UP000620559">
    <property type="component" value="Unassembled WGS sequence"/>
</dbReference>
<dbReference type="RefSeq" id="WP_193916690.1">
    <property type="nucleotide sequence ID" value="NZ_JADEWL010000005.1"/>
</dbReference>
<evidence type="ECO:0000313" key="2">
    <source>
        <dbReference type="Proteomes" id="UP000620559"/>
    </source>
</evidence>
<evidence type="ECO:0000313" key="1">
    <source>
        <dbReference type="EMBL" id="MBE9211586.1"/>
    </source>
</evidence>
<sequence>MTTLNRSVSSCRCCEHYTPVGQRGGTCGLLNNALVKSHWKACSFYNPMFNASARINNPDYALLSC</sequence>
<organism evidence="1 2">
    <name type="scientific">Plectonema cf. radiosum LEGE 06105</name>
    <dbReference type="NCBI Taxonomy" id="945769"/>
    <lineage>
        <taxon>Bacteria</taxon>
        <taxon>Bacillati</taxon>
        <taxon>Cyanobacteriota</taxon>
        <taxon>Cyanophyceae</taxon>
        <taxon>Oscillatoriophycideae</taxon>
        <taxon>Oscillatoriales</taxon>
        <taxon>Microcoleaceae</taxon>
        <taxon>Plectonema</taxon>
    </lineage>
</organism>
<keyword evidence="2" id="KW-1185">Reference proteome</keyword>
<name>A0A8J7FC74_9CYAN</name>
<proteinExistence type="predicted"/>